<comment type="caution">
    <text evidence="1">The sequence shown here is derived from an EMBL/GenBank/DDBJ whole genome shotgun (WGS) entry which is preliminary data.</text>
</comment>
<keyword evidence="2" id="KW-1185">Reference proteome</keyword>
<name>A0A7L5A0W6_9BACT</name>
<dbReference type="EMBL" id="VTWU01000005">
    <property type="protein sequence ID" value="KAA9331584.1"/>
    <property type="molecule type" value="Genomic_DNA"/>
</dbReference>
<evidence type="ECO:0000313" key="2">
    <source>
        <dbReference type="Proteomes" id="UP000326380"/>
    </source>
</evidence>
<proteinExistence type="predicted"/>
<gene>
    <name evidence="1" type="ORF">F0P96_15230</name>
</gene>
<dbReference type="RefSeq" id="WP_151079763.1">
    <property type="nucleotide sequence ID" value="NZ_CP047647.1"/>
</dbReference>
<reference evidence="1 2" key="1">
    <citation type="submission" date="2019-09" db="EMBL/GenBank/DDBJ databases">
        <title>Genome sequence of Hymenobacter sp. M3.</title>
        <authorList>
            <person name="Srinivasan S."/>
        </authorList>
    </citation>
    <scope>NUCLEOTIDE SEQUENCE [LARGE SCALE GENOMIC DNA]</scope>
    <source>
        <strain evidence="1 2">M3</strain>
    </source>
</reference>
<organism evidence="1 2">
    <name type="scientific">Hymenobacter busanensis</name>
    <dbReference type="NCBI Taxonomy" id="2607656"/>
    <lineage>
        <taxon>Bacteria</taxon>
        <taxon>Pseudomonadati</taxon>
        <taxon>Bacteroidota</taxon>
        <taxon>Cytophagia</taxon>
        <taxon>Cytophagales</taxon>
        <taxon>Hymenobacteraceae</taxon>
        <taxon>Hymenobacter</taxon>
    </lineage>
</organism>
<sequence length="138" mass="15373">MVADSEVLELSFRTDLGLLFGRWQRPATDDEVRLGYEATLAEAAPHGARYWLLDLRRRGTFSTEVVAWLVHTFAPRLKAGLSGPVYIAFLAAPDHLQALPLQQHLPLTGTPDWQASTFTDEGQALRWLNTCRAQNGDA</sequence>
<dbReference type="Proteomes" id="UP000326380">
    <property type="component" value="Unassembled WGS sequence"/>
</dbReference>
<accession>A0A7L5A0W6</accession>
<dbReference type="AlphaFoldDB" id="A0A7L5A0W6"/>
<evidence type="ECO:0000313" key="1">
    <source>
        <dbReference type="EMBL" id="KAA9331584.1"/>
    </source>
</evidence>
<protein>
    <submittedName>
        <fullName evidence="1">Uncharacterized protein</fullName>
    </submittedName>
</protein>